<evidence type="ECO:0000313" key="3">
    <source>
        <dbReference type="EMBL" id="CAA7406396.1"/>
    </source>
</evidence>
<feature type="compositionally biased region" description="Basic and acidic residues" evidence="1">
    <location>
        <begin position="321"/>
        <end position="344"/>
    </location>
</feature>
<protein>
    <submittedName>
        <fullName evidence="3">Uncharacterized protein</fullName>
    </submittedName>
</protein>
<feature type="transmembrane region" description="Helical" evidence="2">
    <location>
        <begin position="33"/>
        <end position="59"/>
    </location>
</feature>
<keyword evidence="2" id="KW-1133">Transmembrane helix</keyword>
<organism evidence="3 4">
    <name type="scientific">Spirodela intermedia</name>
    <name type="common">Intermediate duckweed</name>
    <dbReference type="NCBI Taxonomy" id="51605"/>
    <lineage>
        <taxon>Eukaryota</taxon>
        <taxon>Viridiplantae</taxon>
        <taxon>Streptophyta</taxon>
        <taxon>Embryophyta</taxon>
        <taxon>Tracheophyta</taxon>
        <taxon>Spermatophyta</taxon>
        <taxon>Magnoliopsida</taxon>
        <taxon>Liliopsida</taxon>
        <taxon>Araceae</taxon>
        <taxon>Lemnoideae</taxon>
        <taxon>Spirodela</taxon>
    </lineage>
</organism>
<dbReference type="Proteomes" id="UP000663760">
    <property type="component" value="Chromosome 12"/>
</dbReference>
<dbReference type="EMBL" id="LR746275">
    <property type="protein sequence ID" value="CAA7406396.1"/>
    <property type="molecule type" value="Genomic_DNA"/>
</dbReference>
<accession>A0A7I8L9R9</accession>
<keyword evidence="4" id="KW-1185">Reference proteome</keyword>
<evidence type="ECO:0000256" key="1">
    <source>
        <dbReference type="SAM" id="MobiDB-lite"/>
    </source>
</evidence>
<evidence type="ECO:0000256" key="2">
    <source>
        <dbReference type="SAM" id="Phobius"/>
    </source>
</evidence>
<evidence type="ECO:0000313" key="4">
    <source>
        <dbReference type="Proteomes" id="UP000663760"/>
    </source>
</evidence>
<dbReference type="AlphaFoldDB" id="A0A7I8L9R9"/>
<feature type="compositionally biased region" description="Basic residues" evidence="1">
    <location>
        <begin position="375"/>
        <end position="385"/>
    </location>
</feature>
<feature type="compositionally biased region" description="Basic residues" evidence="1">
    <location>
        <begin position="394"/>
        <end position="404"/>
    </location>
</feature>
<keyword evidence="2" id="KW-0812">Transmembrane</keyword>
<gene>
    <name evidence="3" type="ORF">SI8410_12017074</name>
</gene>
<dbReference type="OrthoDB" id="1939324at2759"/>
<proteinExistence type="predicted"/>
<name>A0A7I8L9R9_SPIIN</name>
<reference evidence="3" key="1">
    <citation type="submission" date="2020-02" db="EMBL/GenBank/DDBJ databases">
        <authorList>
            <person name="Scholz U."/>
            <person name="Mascher M."/>
            <person name="Fiebig A."/>
        </authorList>
    </citation>
    <scope>NUCLEOTIDE SEQUENCE</scope>
</reference>
<keyword evidence="2" id="KW-0472">Membrane</keyword>
<feature type="region of interest" description="Disordered" evidence="1">
    <location>
        <begin position="305"/>
        <end position="404"/>
    </location>
</feature>
<sequence length="404" mass="44496">MERHGPRLRSTHEPISSWVGAQGMNPSAERGRLVVLLVGLLFLVVSLLVGGGVLILLVFGDQVVHVALRLGELHLVHAFPCVPVQECLPPEHGRELFADSPEHLLDRCGVADESDLDLQLQRWRKLETDVVKGLIVENHALVCILNQLMDGKSRVVRLNDCHHAIRRRESHTLKAVAVLRFLADHIQHRVNQLGTLGVVSLGPVVSCPRLPEHKVVRAEYLPIGPRPDAIHGPRLQIHEDSARHVAPAAGLIVVHVHPLELQIGVPVVPPGRIDPVLGAHHLPELRPDLVPALAPLDVQNLAHLHRHWGPPSTPPEESERDGDRGSERERESGEGKRKVLDRRNKGGVSFKKIRNKRGYRGRRRGEVTGHWAGKVARRGGQRAGKRRENGGGGGKRRGSKASAI</sequence>
<feature type="compositionally biased region" description="Basic residues" evidence="1">
    <location>
        <begin position="351"/>
        <end position="363"/>
    </location>
</feature>